<evidence type="ECO:0000256" key="2">
    <source>
        <dbReference type="SAM" id="Phobius"/>
    </source>
</evidence>
<evidence type="ECO:0000313" key="5">
    <source>
        <dbReference type="Proteomes" id="UP000290289"/>
    </source>
</evidence>
<reference evidence="4 5" key="1">
    <citation type="submission" date="2018-10" db="EMBL/GenBank/DDBJ databases">
        <title>A high-quality apple genome assembly.</title>
        <authorList>
            <person name="Hu J."/>
        </authorList>
    </citation>
    <scope>NUCLEOTIDE SEQUENCE [LARGE SCALE GENOMIC DNA]</scope>
    <source>
        <strain evidence="5">cv. HFTH1</strain>
        <tissue evidence="4">Young leaf</tissue>
    </source>
</reference>
<dbReference type="PANTHER" id="PTHR45676">
    <property type="entry name" value="RING-H2 FINGER PROTEIN ATL51-RELATED"/>
    <property type="match status" value="1"/>
</dbReference>
<keyword evidence="1" id="KW-0863">Zinc-finger</keyword>
<protein>
    <recommendedName>
        <fullName evidence="3">RING-type domain-containing protein</fullName>
    </recommendedName>
</protein>
<dbReference type="GO" id="GO:0016567">
    <property type="term" value="P:protein ubiquitination"/>
    <property type="evidence" value="ECO:0007669"/>
    <property type="project" value="UniProtKB-UniPathway"/>
</dbReference>
<dbReference type="PANTHER" id="PTHR45676:SF41">
    <property type="entry name" value="RING-H2 FINGER PROTEIN ATL66"/>
    <property type="match status" value="1"/>
</dbReference>
<dbReference type="Gene3D" id="3.30.40.10">
    <property type="entry name" value="Zinc/RING finger domain, C3HC4 (zinc finger)"/>
    <property type="match status" value="1"/>
</dbReference>
<dbReference type="InterPro" id="IPR001841">
    <property type="entry name" value="Znf_RING"/>
</dbReference>
<dbReference type="Pfam" id="PF13639">
    <property type="entry name" value="zf-RING_2"/>
    <property type="match status" value="1"/>
</dbReference>
<evidence type="ECO:0000259" key="3">
    <source>
        <dbReference type="PROSITE" id="PS50089"/>
    </source>
</evidence>
<feature type="transmembrane region" description="Helical" evidence="2">
    <location>
        <begin position="16"/>
        <end position="35"/>
    </location>
</feature>
<dbReference type="Proteomes" id="UP000290289">
    <property type="component" value="Chromosome 15"/>
</dbReference>
<dbReference type="SMART" id="SM00184">
    <property type="entry name" value="RING"/>
    <property type="match status" value="1"/>
</dbReference>
<gene>
    <name evidence="4" type="ORF">DVH24_042757</name>
</gene>
<dbReference type="PROSITE" id="PS50089">
    <property type="entry name" value="ZF_RING_2"/>
    <property type="match status" value="1"/>
</dbReference>
<sequence length="160" mass="18195">MDFDATKPWIVTGVTFLPFIAAFILLCVGALCNLYKERKRRLRQQAIDNDIAARNRRYLEQERERGIQQDYIVVNIVPFPVNPPLPPPPQASTVFMCTSATSTNATSDDCAICLEEFTEGQECRLLDDCKHSFHKLCIDEWLATRKAYCPLCIAPVQIIN</sequence>
<keyword evidence="2" id="KW-0472">Membrane</keyword>
<evidence type="ECO:0000313" key="4">
    <source>
        <dbReference type="EMBL" id="RXH75970.1"/>
    </source>
</evidence>
<keyword evidence="2" id="KW-0812">Transmembrane</keyword>
<keyword evidence="1" id="KW-0862">Zinc</keyword>
<comment type="caution">
    <text evidence="4">The sequence shown here is derived from an EMBL/GenBank/DDBJ whole genome shotgun (WGS) entry which is preliminary data.</text>
</comment>
<proteinExistence type="predicted"/>
<dbReference type="UniPathway" id="UPA00143"/>
<dbReference type="InterPro" id="IPR013083">
    <property type="entry name" value="Znf_RING/FYVE/PHD"/>
</dbReference>
<dbReference type="AlphaFoldDB" id="A0A498HYR1"/>
<feature type="domain" description="RING-type" evidence="3">
    <location>
        <begin position="110"/>
        <end position="152"/>
    </location>
</feature>
<evidence type="ECO:0000256" key="1">
    <source>
        <dbReference type="PROSITE-ProRule" id="PRU00175"/>
    </source>
</evidence>
<name>A0A498HYR1_MALDO</name>
<dbReference type="EMBL" id="RDQH01000341">
    <property type="protein sequence ID" value="RXH75970.1"/>
    <property type="molecule type" value="Genomic_DNA"/>
</dbReference>
<dbReference type="GO" id="GO:0008270">
    <property type="term" value="F:zinc ion binding"/>
    <property type="evidence" value="ECO:0007669"/>
    <property type="project" value="UniProtKB-KW"/>
</dbReference>
<organism evidence="4 5">
    <name type="scientific">Malus domestica</name>
    <name type="common">Apple</name>
    <name type="synonym">Pyrus malus</name>
    <dbReference type="NCBI Taxonomy" id="3750"/>
    <lineage>
        <taxon>Eukaryota</taxon>
        <taxon>Viridiplantae</taxon>
        <taxon>Streptophyta</taxon>
        <taxon>Embryophyta</taxon>
        <taxon>Tracheophyta</taxon>
        <taxon>Spermatophyta</taxon>
        <taxon>Magnoliopsida</taxon>
        <taxon>eudicotyledons</taxon>
        <taxon>Gunneridae</taxon>
        <taxon>Pentapetalae</taxon>
        <taxon>rosids</taxon>
        <taxon>fabids</taxon>
        <taxon>Rosales</taxon>
        <taxon>Rosaceae</taxon>
        <taxon>Amygdaloideae</taxon>
        <taxon>Maleae</taxon>
        <taxon>Malus</taxon>
    </lineage>
</organism>
<keyword evidence="1" id="KW-0479">Metal-binding</keyword>
<dbReference type="SUPFAM" id="SSF57850">
    <property type="entry name" value="RING/U-box"/>
    <property type="match status" value="1"/>
</dbReference>
<keyword evidence="2" id="KW-1133">Transmembrane helix</keyword>
<keyword evidence="5" id="KW-1185">Reference proteome</keyword>
<accession>A0A498HYR1</accession>